<proteinExistence type="predicted"/>
<dbReference type="EMBL" id="BK015755">
    <property type="protein sequence ID" value="DAE23535.1"/>
    <property type="molecule type" value="Genomic_DNA"/>
</dbReference>
<reference evidence="2" key="1">
    <citation type="journal article" date="2021" name="Proc. Natl. Acad. Sci. U.S.A.">
        <title>A Catalog of Tens of Thousands of Viruses from Human Metagenomes Reveals Hidden Associations with Chronic Diseases.</title>
        <authorList>
            <person name="Tisza M.J."/>
            <person name="Buck C.B."/>
        </authorList>
    </citation>
    <scope>NUCLEOTIDE SEQUENCE</scope>
    <source>
        <strain evidence="2">CtyWv1</strain>
    </source>
</reference>
<dbReference type="Pfam" id="PF18352">
    <property type="entry name" value="Gp138_N"/>
    <property type="match status" value="1"/>
</dbReference>
<protein>
    <submittedName>
        <fullName evidence="2">Baseplate protein</fullName>
    </submittedName>
</protein>
<dbReference type="Gene3D" id="2.40.50.230">
    <property type="entry name" value="Gp5 N-terminal domain"/>
    <property type="match status" value="1"/>
</dbReference>
<dbReference type="InterPro" id="IPR037026">
    <property type="entry name" value="Vgr_OB-fold_dom_sf"/>
</dbReference>
<evidence type="ECO:0000313" key="2">
    <source>
        <dbReference type="EMBL" id="DAE23535.1"/>
    </source>
</evidence>
<evidence type="ECO:0000259" key="1">
    <source>
        <dbReference type="Pfam" id="PF18352"/>
    </source>
</evidence>
<dbReference type="InterPro" id="IPR041599">
    <property type="entry name" value="Gp138_N"/>
</dbReference>
<feature type="domain" description="Phage protein Gp138 N-terminal" evidence="1">
    <location>
        <begin position="24"/>
        <end position="118"/>
    </location>
</feature>
<sequence>MLQEVTAEIEKTAKAVVNEIHTALPGEIISFDGGMATVKPIGKYVTSDGVKLDYPTITEAPVIFPFCQSSGVGIAFPVKKGDSCIILVSEVELDAWRTGSESLGSLKFDLSSAMVIPGLLEKSYEPMIRASSGNAVIIKAGGAEIMVNDGGCTIDTGSTVMELDDGGVHIDGSLTVTGDIKAGSVSLKNHIHVDSTGGDTQKPK</sequence>
<accession>A0A8S5QW67</accession>
<name>A0A8S5QW67_9CAUD</name>
<organism evidence="2">
    <name type="scientific">Myoviridae sp. ctyWv1</name>
    <dbReference type="NCBI Taxonomy" id="2826718"/>
    <lineage>
        <taxon>Viruses</taxon>
        <taxon>Duplodnaviria</taxon>
        <taxon>Heunggongvirae</taxon>
        <taxon>Uroviricota</taxon>
        <taxon>Caudoviricetes</taxon>
    </lineage>
</organism>